<evidence type="ECO:0000313" key="1">
    <source>
        <dbReference type="EMBL" id="CRL06126.1"/>
    </source>
</evidence>
<name>A0A1J1J3V4_9DIPT</name>
<evidence type="ECO:0000313" key="2">
    <source>
        <dbReference type="Proteomes" id="UP000183832"/>
    </source>
</evidence>
<dbReference type="EMBL" id="CVRI01000066">
    <property type="protein sequence ID" value="CRL06126.1"/>
    <property type="molecule type" value="Genomic_DNA"/>
</dbReference>
<sequence>MESDHRYESNSYNQQIGFSDKHNSHCKKCGKFLNIASIAVLELHVKRAFAFMIKTAGFSEIIFFEHHNKIILYRTWDDEQQSISNFAMFFFSLYHVRKEGNFLEF</sequence>
<gene>
    <name evidence="1" type="ORF">CLUMA_CG019334</name>
</gene>
<dbReference type="Proteomes" id="UP000183832">
    <property type="component" value="Unassembled WGS sequence"/>
</dbReference>
<accession>A0A1J1J3V4</accession>
<organism evidence="1 2">
    <name type="scientific">Clunio marinus</name>
    <dbReference type="NCBI Taxonomy" id="568069"/>
    <lineage>
        <taxon>Eukaryota</taxon>
        <taxon>Metazoa</taxon>
        <taxon>Ecdysozoa</taxon>
        <taxon>Arthropoda</taxon>
        <taxon>Hexapoda</taxon>
        <taxon>Insecta</taxon>
        <taxon>Pterygota</taxon>
        <taxon>Neoptera</taxon>
        <taxon>Endopterygota</taxon>
        <taxon>Diptera</taxon>
        <taxon>Nematocera</taxon>
        <taxon>Chironomoidea</taxon>
        <taxon>Chironomidae</taxon>
        <taxon>Clunio</taxon>
    </lineage>
</organism>
<reference evidence="1 2" key="1">
    <citation type="submission" date="2015-04" db="EMBL/GenBank/DDBJ databases">
        <authorList>
            <person name="Syromyatnikov M.Y."/>
            <person name="Popov V.N."/>
        </authorList>
    </citation>
    <scope>NUCLEOTIDE SEQUENCE [LARGE SCALE GENOMIC DNA]</scope>
</reference>
<protein>
    <submittedName>
        <fullName evidence="1">CLUMA_CG019334, isoform A</fullName>
    </submittedName>
</protein>
<dbReference type="AlphaFoldDB" id="A0A1J1J3V4"/>
<proteinExistence type="predicted"/>
<keyword evidence="2" id="KW-1185">Reference proteome</keyword>